<comment type="caution">
    <text evidence="1">The sequence shown here is derived from an EMBL/GenBank/DDBJ whole genome shotgun (WGS) entry which is preliminary data.</text>
</comment>
<dbReference type="OrthoDB" id="411581at2759"/>
<reference evidence="1" key="1">
    <citation type="submission" date="2021-02" db="EMBL/GenBank/DDBJ databases">
        <authorList>
            <person name="Dougan E. K."/>
            <person name="Rhodes N."/>
            <person name="Thang M."/>
            <person name="Chan C."/>
        </authorList>
    </citation>
    <scope>NUCLEOTIDE SEQUENCE</scope>
</reference>
<evidence type="ECO:0000313" key="2">
    <source>
        <dbReference type="Proteomes" id="UP000601435"/>
    </source>
</evidence>
<dbReference type="Gene3D" id="1.25.40.10">
    <property type="entry name" value="Tetratricopeptide repeat domain"/>
    <property type="match status" value="1"/>
</dbReference>
<name>A0A812WUI2_9DINO</name>
<feature type="non-terminal residue" evidence="1">
    <location>
        <position position="1"/>
    </location>
</feature>
<organism evidence="1 2">
    <name type="scientific">Symbiodinium necroappetens</name>
    <dbReference type="NCBI Taxonomy" id="1628268"/>
    <lineage>
        <taxon>Eukaryota</taxon>
        <taxon>Sar</taxon>
        <taxon>Alveolata</taxon>
        <taxon>Dinophyceae</taxon>
        <taxon>Suessiales</taxon>
        <taxon>Symbiodiniaceae</taxon>
        <taxon>Symbiodinium</taxon>
    </lineage>
</organism>
<dbReference type="Proteomes" id="UP000601435">
    <property type="component" value="Unassembled WGS sequence"/>
</dbReference>
<gene>
    <name evidence="1" type="ORF">SNEC2469_LOCUS19732</name>
</gene>
<keyword evidence="2" id="KW-1185">Reference proteome</keyword>
<proteinExistence type="predicted"/>
<sequence>MSAAHRGGRWHRAVGFFRQLRVSSLRPDLPALTAAIGATAAGLLWKSAIDVLQIAARHQLELGTTQLNSGLTALARGRQWQLSLCACSKEASSDGFSYNAAMAAADRGAWPVSLAYFAQVQ</sequence>
<protein>
    <submittedName>
        <fullName evidence="1">Uncharacterized protein</fullName>
    </submittedName>
</protein>
<dbReference type="AlphaFoldDB" id="A0A812WUI2"/>
<evidence type="ECO:0000313" key="1">
    <source>
        <dbReference type="EMBL" id="CAE7685236.1"/>
    </source>
</evidence>
<dbReference type="EMBL" id="CAJNJA010033919">
    <property type="protein sequence ID" value="CAE7685236.1"/>
    <property type="molecule type" value="Genomic_DNA"/>
</dbReference>
<dbReference type="InterPro" id="IPR011990">
    <property type="entry name" value="TPR-like_helical_dom_sf"/>
</dbReference>
<accession>A0A812WUI2</accession>